<evidence type="ECO:0000313" key="3">
    <source>
        <dbReference type="Proteomes" id="UP000831921"/>
    </source>
</evidence>
<keyword evidence="1" id="KW-0732">Signal</keyword>
<feature type="signal peptide" evidence="1">
    <location>
        <begin position="1"/>
        <end position="23"/>
    </location>
</feature>
<name>A0ABY5N080_9SPHN</name>
<dbReference type="RefSeq" id="WP_249503804.1">
    <property type="nucleotide sequence ID" value="NZ_CP097253.1"/>
</dbReference>
<protein>
    <recommendedName>
        <fullName evidence="4">Lipoprotein</fullName>
    </recommendedName>
</protein>
<evidence type="ECO:0000313" key="2">
    <source>
        <dbReference type="EMBL" id="UUR08026.1"/>
    </source>
</evidence>
<dbReference type="EMBL" id="CP097253">
    <property type="protein sequence ID" value="UUR08026.1"/>
    <property type="molecule type" value="Genomic_DNA"/>
</dbReference>
<dbReference type="PROSITE" id="PS51257">
    <property type="entry name" value="PROKAR_LIPOPROTEIN"/>
    <property type="match status" value="1"/>
</dbReference>
<evidence type="ECO:0008006" key="4">
    <source>
        <dbReference type="Google" id="ProtNLM"/>
    </source>
</evidence>
<feature type="chain" id="PRO_5047194133" description="Lipoprotein" evidence="1">
    <location>
        <begin position="24"/>
        <end position="213"/>
    </location>
</feature>
<organism evidence="2 3">
    <name type="scientific">Sphingomonas glaciei</name>
    <dbReference type="NCBI Taxonomy" id="2938948"/>
    <lineage>
        <taxon>Bacteria</taxon>
        <taxon>Pseudomonadati</taxon>
        <taxon>Pseudomonadota</taxon>
        <taxon>Alphaproteobacteria</taxon>
        <taxon>Sphingomonadales</taxon>
        <taxon>Sphingomonadaceae</taxon>
        <taxon>Sphingomonas</taxon>
    </lineage>
</organism>
<evidence type="ECO:0000256" key="1">
    <source>
        <dbReference type="SAM" id="SignalP"/>
    </source>
</evidence>
<reference evidence="2 3" key="1">
    <citation type="submission" date="2022-05" db="EMBL/GenBank/DDBJ databases">
        <title>S8-45 Sphingomonas ultraviolaceadurans.</title>
        <authorList>
            <person name="Liu Y."/>
        </authorList>
    </citation>
    <scope>NUCLEOTIDE SEQUENCE [LARGE SCALE GENOMIC DNA]</scope>
    <source>
        <strain evidence="2 3">S8-45</strain>
    </source>
</reference>
<dbReference type="Proteomes" id="UP000831921">
    <property type="component" value="Chromosome"/>
</dbReference>
<keyword evidence="3" id="KW-1185">Reference proteome</keyword>
<accession>A0ABY5N080</accession>
<sequence length="213" mass="22359">MTMSRRAALVPLLALILAGCARDGQLADNGVYVTRTGCPQVAIPAATGDITLFDPATSRDARAIDVVATITNVRATCTEDAANVVSTATFDVVASRREAGAARQVVLPYFTVAMQGGTNIIAKKVGGVALNFAAGSLRAQTNGQTTVRVSRSAVALPADVQRELTRVRRPGDADAAVDPLSDPKIRSAVASATYEQLVGFQLTQEQLRYNATR</sequence>
<gene>
    <name evidence="2" type="ORF">M1K48_14055</name>
</gene>
<proteinExistence type="predicted"/>